<protein>
    <submittedName>
        <fullName evidence="1">Uncharacterized protein</fullName>
    </submittedName>
</protein>
<reference evidence="1" key="1">
    <citation type="journal article" date="2021" name="Int. J. Syst. Evol. Microbiol.">
        <title>Bradyrhizobium septentrionale sp. nov. (sv. septentrionale) and Bradyrhizobium quebecense sp. nov. (sv. septentrionale) associated with legumes native to Canada possess rearranged symbiosis genes and numerous insertion sequences.</title>
        <authorList>
            <person name="Bromfield E.S.P."/>
            <person name="Cloutier S."/>
        </authorList>
    </citation>
    <scope>NUCLEOTIDE SEQUENCE</scope>
    <source>
        <strain evidence="1">5S5</strain>
    </source>
</reference>
<sequence>MRAIMRRYGMTKREVEAALDRALPQINNATRIATIKLELERLDQLIRPFFVKALAGDTAAASILVKLSERRSSLLGLDAPLRIDATLVESYDNPSSTAELEAALNLLINKPAQSH</sequence>
<proteinExistence type="predicted"/>
<name>A0ABZ2P4Q8_9BRAD</name>
<evidence type="ECO:0000313" key="1">
    <source>
        <dbReference type="EMBL" id="WXC82231.1"/>
    </source>
</evidence>
<keyword evidence="2" id="KW-1185">Reference proteome</keyword>
<accession>A0ABZ2P4Q8</accession>
<organism evidence="1 2">
    <name type="scientific">Bradyrhizobium septentrionale</name>
    <dbReference type="NCBI Taxonomy" id="1404411"/>
    <lineage>
        <taxon>Bacteria</taxon>
        <taxon>Pseudomonadati</taxon>
        <taxon>Pseudomonadota</taxon>
        <taxon>Alphaproteobacteria</taxon>
        <taxon>Hyphomicrobiales</taxon>
        <taxon>Nitrobacteraceae</taxon>
        <taxon>Bradyrhizobium</taxon>
    </lineage>
</organism>
<dbReference type="RefSeq" id="WP_176540496.1">
    <property type="nucleotide sequence ID" value="NZ_CP088288.1"/>
</dbReference>
<gene>
    <name evidence="1" type="ORF">WDK88_11900</name>
</gene>
<dbReference type="EMBL" id="CP147711">
    <property type="protein sequence ID" value="WXC82231.1"/>
    <property type="molecule type" value="Genomic_DNA"/>
</dbReference>
<evidence type="ECO:0000313" key="2">
    <source>
        <dbReference type="Proteomes" id="UP001432046"/>
    </source>
</evidence>
<dbReference type="Proteomes" id="UP001432046">
    <property type="component" value="Chromosome"/>
</dbReference>
<reference evidence="1" key="2">
    <citation type="submission" date="2024-03" db="EMBL/GenBank/DDBJ databases">
        <authorList>
            <person name="Bromfield E.S.P."/>
            <person name="Cloutier S."/>
        </authorList>
    </citation>
    <scope>NUCLEOTIDE SEQUENCE</scope>
    <source>
        <strain evidence="1">5S5</strain>
    </source>
</reference>